<evidence type="ECO:0000256" key="2">
    <source>
        <dbReference type="SAM" id="Phobius"/>
    </source>
</evidence>
<comment type="caution">
    <text evidence="3">The sequence shown here is derived from an EMBL/GenBank/DDBJ whole genome shotgun (WGS) entry which is preliminary data.</text>
</comment>
<feature type="non-terminal residue" evidence="3">
    <location>
        <position position="1"/>
    </location>
</feature>
<evidence type="ECO:0000256" key="1">
    <source>
        <dbReference type="SAM" id="MobiDB-lite"/>
    </source>
</evidence>
<keyword evidence="2" id="KW-1133">Transmembrane helix</keyword>
<accession>A0ABQ9EDQ4</accession>
<reference evidence="3 4" key="1">
    <citation type="submission" date="2022-12" db="EMBL/GenBank/DDBJ databases">
        <title>Chromosome-level genome of Tegillarca granosa.</title>
        <authorList>
            <person name="Kim J."/>
        </authorList>
    </citation>
    <scope>NUCLEOTIDE SEQUENCE [LARGE SCALE GENOMIC DNA]</scope>
    <source>
        <strain evidence="3">Teg-2019</strain>
        <tissue evidence="3">Adductor muscle</tissue>
    </source>
</reference>
<protein>
    <recommendedName>
        <fullName evidence="5">Cysteine and tyrosine-rich protein 1</fullName>
    </recommendedName>
</protein>
<dbReference type="EMBL" id="JARBDR010000918">
    <property type="protein sequence ID" value="KAJ8301393.1"/>
    <property type="molecule type" value="Genomic_DNA"/>
</dbReference>
<dbReference type="Proteomes" id="UP001217089">
    <property type="component" value="Unassembled WGS sequence"/>
</dbReference>
<organism evidence="3 4">
    <name type="scientific">Tegillarca granosa</name>
    <name type="common">Malaysian cockle</name>
    <name type="synonym">Anadara granosa</name>
    <dbReference type="NCBI Taxonomy" id="220873"/>
    <lineage>
        <taxon>Eukaryota</taxon>
        <taxon>Metazoa</taxon>
        <taxon>Spiralia</taxon>
        <taxon>Lophotrochozoa</taxon>
        <taxon>Mollusca</taxon>
        <taxon>Bivalvia</taxon>
        <taxon>Autobranchia</taxon>
        <taxon>Pteriomorphia</taxon>
        <taxon>Arcoida</taxon>
        <taxon>Arcoidea</taxon>
        <taxon>Arcidae</taxon>
        <taxon>Tegillarca</taxon>
    </lineage>
</organism>
<feature type="compositionally biased region" description="Low complexity" evidence="1">
    <location>
        <begin position="213"/>
        <end position="236"/>
    </location>
</feature>
<feature type="transmembrane region" description="Helical" evidence="2">
    <location>
        <begin position="84"/>
        <end position="109"/>
    </location>
</feature>
<feature type="region of interest" description="Disordered" evidence="1">
    <location>
        <begin position="212"/>
        <end position="244"/>
    </location>
</feature>
<evidence type="ECO:0008006" key="5">
    <source>
        <dbReference type="Google" id="ProtNLM"/>
    </source>
</evidence>
<keyword evidence="4" id="KW-1185">Reference proteome</keyword>
<sequence>YIKSFNDDKVRYNSIFSLTNRKCSLFNIQYKMAHIMEYTCISTIVVGCIGSTLASYCELYYNDGYDYYSYKKYCSMGCCYDKSIGAIIGIIIGCLVGLGICIAFCVCVFKLCCKSEAPQAGQIIRQPGQQIAYVQNNGTTAHVNNYGQPLTAAYGYPGVSNPIVSYTDGPPPAYEDAILCSSPTGPPSFSPGDVVTNATFTNIATVSNNEVTSPLSVPDVLPSSDTSPPSNTPDSTLGCNGGHV</sequence>
<evidence type="ECO:0000313" key="4">
    <source>
        <dbReference type="Proteomes" id="UP001217089"/>
    </source>
</evidence>
<keyword evidence="2" id="KW-0812">Transmembrane</keyword>
<proteinExistence type="predicted"/>
<name>A0ABQ9EDQ4_TEGGR</name>
<evidence type="ECO:0000313" key="3">
    <source>
        <dbReference type="EMBL" id="KAJ8301393.1"/>
    </source>
</evidence>
<keyword evidence="2" id="KW-0472">Membrane</keyword>
<gene>
    <name evidence="3" type="ORF">KUTeg_020380</name>
</gene>